<dbReference type="NCBIfam" id="TIGR01244">
    <property type="entry name" value="TIGR01244 family sulfur transferase"/>
    <property type="match status" value="1"/>
</dbReference>
<dbReference type="GO" id="GO:0016787">
    <property type="term" value="F:hydrolase activity"/>
    <property type="evidence" value="ECO:0007669"/>
    <property type="project" value="InterPro"/>
</dbReference>
<sequence length="136" mass="15066">MLIPIYLTDSMTVSPQILPSDVARLAAMGFKSIINNRPDGEENSQPLNREIERLAKEQGLAYFHLPVISGNITQEQGKQFGQLFAQAPKPIFAFCRTGTRCSALWAMSSDELGSFDQRIAQAAEMGFDLSWVKPSD</sequence>
<evidence type="ECO:0000259" key="1">
    <source>
        <dbReference type="Pfam" id="PF04273"/>
    </source>
</evidence>
<gene>
    <name evidence="2" type="ORF">SAMN02745781_00771</name>
</gene>
<proteinExistence type="predicted"/>
<dbReference type="EMBL" id="FQUH01000003">
    <property type="protein sequence ID" value="SHE78910.1"/>
    <property type="molecule type" value="Genomic_DNA"/>
</dbReference>
<feature type="domain" description="Beta-lactamase hydrolase-like protein phosphatase-like" evidence="1">
    <location>
        <begin position="6"/>
        <end position="108"/>
    </location>
</feature>
<dbReference type="CDD" id="cd14503">
    <property type="entry name" value="PTP-bact"/>
    <property type="match status" value="1"/>
</dbReference>
<dbReference type="AlphaFoldDB" id="A0A1M4WCN1"/>
<dbReference type="Pfam" id="PF04273">
    <property type="entry name" value="BLH_phosphatase"/>
    <property type="match status" value="1"/>
</dbReference>
<dbReference type="SUPFAM" id="SSF52799">
    <property type="entry name" value="(Phosphotyrosine protein) phosphatases II"/>
    <property type="match status" value="1"/>
</dbReference>
<reference evidence="3" key="1">
    <citation type="submission" date="2016-11" db="EMBL/GenBank/DDBJ databases">
        <authorList>
            <person name="Varghese N."/>
            <person name="Submissions S."/>
        </authorList>
    </citation>
    <scope>NUCLEOTIDE SEQUENCE [LARGE SCALE GENOMIC DNA]</scope>
    <source>
        <strain evidence="3">DSM 21264</strain>
    </source>
</reference>
<dbReference type="InterPro" id="IPR029021">
    <property type="entry name" value="Prot-tyrosine_phosphatase-like"/>
</dbReference>
<name>A0A1M4WCN1_VIBGA</name>
<keyword evidence="3" id="KW-1185">Reference proteome</keyword>
<dbReference type="Proteomes" id="UP000184159">
    <property type="component" value="Unassembled WGS sequence"/>
</dbReference>
<dbReference type="Gene3D" id="3.90.190.10">
    <property type="entry name" value="Protein tyrosine phosphatase superfamily"/>
    <property type="match status" value="1"/>
</dbReference>
<protein>
    <submittedName>
        <fullName evidence="2">TIGR01244 family protein</fullName>
    </submittedName>
</protein>
<dbReference type="InterPro" id="IPR005939">
    <property type="entry name" value="BLH_phosphatase-like"/>
</dbReference>
<evidence type="ECO:0000313" key="2">
    <source>
        <dbReference type="EMBL" id="SHE78910.1"/>
    </source>
</evidence>
<dbReference type="RefSeq" id="WP_072955792.1">
    <property type="nucleotide sequence ID" value="NZ_FQUH01000003.1"/>
</dbReference>
<organism evidence="2 3">
    <name type="scientific">Vibrio gazogenes DSM 21264 = NBRC 103151</name>
    <dbReference type="NCBI Taxonomy" id="1123492"/>
    <lineage>
        <taxon>Bacteria</taxon>
        <taxon>Pseudomonadati</taxon>
        <taxon>Pseudomonadota</taxon>
        <taxon>Gammaproteobacteria</taxon>
        <taxon>Vibrionales</taxon>
        <taxon>Vibrionaceae</taxon>
        <taxon>Vibrio</taxon>
    </lineage>
</organism>
<evidence type="ECO:0000313" key="3">
    <source>
        <dbReference type="Proteomes" id="UP000184159"/>
    </source>
</evidence>
<accession>A0A1M4WCN1</accession>